<dbReference type="EMBL" id="CM056743">
    <property type="protein sequence ID" value="KAJ8670228.1"/>
    <property type="molecule type" value="Genomic_DNA"/>
</dbReference>
<accession>A0ACC2NH44</accession>
<protein>
    <submittedName>
        <fullName evidence="1">Uncharacterized protein</fullName>
    </submittedName>
</protein>
<reference evidence="1" key="1">
    <citation type="submission" date="2023-04" db="EMBL/GenBank/DDBJ databases">
        <title>A chromosome-level genome assembly of the parasitoid wasp Eretmocerus hayati.</title>
        <authorList>
            <person name="Zhong Y."/>
            <person name="Liu S."/>
            <person name="Liu Y."/>
        </authorList>
    </citation>
    <scope>NUCLEOTIDE SEQUENCE</scope>
    <source>
        <strain evidence="1">ZJU_SS_LIU_2023</strain>
    </source>
</reference>
<dbReference type="Proteomes" id="UP001239111">
    <property type="component" value="Chromosome 3"/>
</dbReference>
<keyword evidence="2" id="KW-1185">Reference proteome</keyword>
<organism evidence="1 2">
    <name type="scientific">Eretmocerus hayati</name>
    <dbReference type="NCBI Taxonomy" id="131215"/>
    <lineage>
        <taxon>Eukaryota</taxon>
        <taxon>Metazoa</taxon>
        <taxon>Ecdysozoa</taxon>
        <taxon>Arthropoda</taxon>
        <taxon>Hexapoda</taxon>
        <taxon>Insecta</taxon>
        <taxon>Pterygota</taxon>
        <taxon>Neoptera</taxon>
        <taxon>Endopterygota</taxon>
        <taxon>Hymenoptera</taxon>
        <taxon>Apocrita</taxon>
        <taxon>Proctotrupomorpha</taxon>
        <taxon>Chalcidoidea</taxon>
        <taxon>Aphelinidae</taxon>
        <taxon>Aphelininae</taxon>
        <taxon>Eretmocerus</taxon>
    </lineage>
</organism>
<gene>
    <name evidence="1" type="ORF">QAD02_001487</name>
</gene>
<evidence type="ECO:0000313" key="2">
    <source>
        <dbReference type="Proteomes" id="UP001239111"/>
    </source>
</evidence>
<proteinExistence type="predicted"/>
<name>A0ACC2NH44_9HYME</name>
<evidence type="ECO:0000313" key="1">
    <source>
        <dbReference type="EMBL" id="KAJ8670228.1"/>
    </source>
</evidence>
<comment type="caution">
    <text evidence="1">The sequence shown here is derived from an EMBL/GenBank/DDBJ whole genome shotgun (WGS) entry which is preliminary data.</text>
</comment>
<sequence>MNDTKTTASLKWEFNYGTMRVNNVASKVEGYDHMESPTFFGGTEKNSSWKLELLRGGHSSLYRNFALHLVTSDARELSVKYHVSAESYNSFYGGISSIVSAQGIPDFEKLLDHPEFSDITLISSPESFKVNKMILMTRSPVFLAMFENDMKEKIEDSVTIPDIDPAVMRELLRYIYSGRVQSFDKVDELFRAADKYQIDDLKRKCLEVLCDKKTVENAIELLLAADSCSDERSKYRITLFIVDNIKEIFGTPGFQLLGDDALLKKILWETIDRRIL</sequence>